<dbReference type="EMBL" id="JAIMBW010000001">
    <property type="protein sequence ID" value="MBY4893648.1"/>
    <property type="molecule type" value="Genomic_DNA"/>
</dbReference>
<evidence type="ECO:0000256" key="3">
    <source>
        <dbReference type="ARBA" id="ARBA00023163"/>
    </source>
</evidence>
<dbReference type="InterPro" id="IPR023187">
    <property type="entry name" value="Tscrpt_reg_MarR-type_CS"/>
</dbReference>
<dbReference type="PANTHER" id="PTHR33164">
    <property type="entry name" value="TRANSCRIPTIONAL REGULATOR, MARR FAMILY"/>
    <property type="match status" value="1"/>
</dbReference>
<dbReference type="SUPFAM" id="SSF46785">
    <property type="entry name" value="Winged helix' DNA-binding domain"/>
    <property type="match status" value="1"/>
</dbReference>
<dbReference type="InterPro" id="IPR036388">
    <property type="entry name" value="WH-like_DNA-bd_sf"/>
</dbReference>
<dbReference type="PROSITE" id="PS01117">
    <property type="entry name" value="HTH_MARR_1"/>
    <property type="match status" value="1"/>
</dbReference>
<keyword evidence="1" id="KW-0805">Transcription regulation</keyword>
<dbReference type="PROSITE" id="PS50995">
    <property type="entry name" value="HTH_MARR_2"/>
    <property type="match status" value="1"/>
</dbReference>
<dbReference type="GO" id="GO:0003700">
    <property type="term" value="F:DNA-binding transcription factor activity"/>
    <property type="evidence" value="ECO:0007669"/>
    <property type="project" value="InterPro"/>
</dbReference>
<dbReference type="Gene3D" id="1.10.10.10">
    <property type="entry name" value="Winged helix-like DNA-binding domain superfamily/Winged helix DNA-binding domain"/>
    <property type="match status" value="1"/>
</dbReference>
<keyword evidence="3" id="KW-0804">Transcription</keyword>
<name>A0A975TRU3_9RHOB</name>
<keyword evidence="2" id="KW-0238">DNA-binding</keyword>
<feature type="domain" description="HTH marR-type" evidence="4">
    <location>
        <begin position="20"/>
        <end position="153"/>
    </location>
</feature>
<dbReference type="InterPro" id="IPR036390">
    <property type="entry name" value="WH_DNA-bd_sf"/>
</dbReference>
<dbReference type="PRINTS" id="PR00598">
    <property type="entry name" value="HTHMARR"/>
</dbReference>
<evidence type="ECO:0000256" key="1">
    <source>
        <dbReference type="ARBA" id="ARBA00023015"/>
    </source>
</evidence>
<dbReference type="EMBL" id="CP078073">
    <property type="protein sequence ID" value="QXL86355.1"/>
    <property type="molecule type" value="Genomic_DNA"/>
</dbReference>
<organism evidence="5">
    <name type="scientific">Gymnodinialimonas phycosphaerae</name>
    <dbReference type="NCBI Taxonomy" id="2841589"/>
    <lineage>
        <taxon>Bacteria</taxon>
        <taxon>Pseudomonadati</taxon>
        <taxon>Pseudomonadota</taxon>
        <taxon>Alphaproteobacteria</taxon>
        <taxon>Rhodobacterales</taxon>
        <taxon>Paracoccaceae</taxon>
        <taxon>Gymnodinialimonas</taxon>
    </lineage>
</organism>
<evidence type="ECO:0000313" key="5">
    <source>
        <dbReference type="EMBL" id="QXL86355.1"/>
    </source>
</evidence>
<reference evidence="5 6" key="1">
    <citation type="submission" date="2021-07" db="EMBL/GenBank/DDBJ databases">
        <title>Karlodiniumbacter phycospheric gen. nov., sp. nov., a phycosphere bacterium isolated from karlodinium veneficum.</title>
        <authorList>
            <person name="Peng Y."/>
            <person name="Jiang L."/>
            <person name="Lee J."/>
        </authorList>
    </citation>
    <scope>NUCLEOTIDE SEQUENCE</scope>
    <source>
        <strain evidence="5 6">N5</strain>
    </source>
</reference>
<dbReference type="PANTHER" id="PTHR33164:SF57">
    <property type="entry name" value="MARR-FAMILY TRANSCRIPTIONAL REGULATOR"/>
    <property type="match status" value="1"/>
</dbReference>
<evidence type="ECO:0000313" key="6">
    <source>
        <dbReference type="Proteomes" id="UP000693972"/>
    </source>
</evidence>
<dbReference type="Proteomes" id="UP000693972">
    <property type="component" value="Unassembled WGS sequence"/>
</dbReference>
<dbReference type="InterPro" id="IPR039422">
    <property type="entry name" value="MarR/SlyA-like"/>
</dbReference>
<dbReference type="SMART" id="SM00347">
    <property type="entry name" value="HTH_MARR"/>
    <property type="match status" value="1"/>
</dbReference>
<keyword evidence="6" id="KW-1185">Reference proteome</keyword>
<evidence type="ECO:0000256" key="2">
    <source>
        <dbReference type="ARBA" id="ARBA00023125"/>
    </source>
</evidence>
<dbReference type="AlphaFoldDB" id="A0A975TRU3"/>
<dbReference type="RefSeq" id="WP_257893316.1">
    <property type="nucleotide sequence ID" value="NZ_JAIMBW010000001.1"/>
</dbReference>
<proteinExistence type="predicted"/>
<accession>A0A975TRU3</accession>
<evidence type="ECO:0000259" key="4">
    <source>
        <dbReference type="PROSITE" id="PS50995"/>
    </source>
</evidence>
<gene>
    <name evidence="5" type="ORF">KUL25_12830</name>
</gene>
<sequence>MDLKTEHRAKRIAARKARQDKNLFGRMSAAVIASRGQAQRLLKSSAGLSITEWRVLWDLSEAGPLSIQDMASIQRTDHSLISRALPKMIEKGWVEAVRNRDDKRQSLVELTSAGAQVFATAAPTMKRRRDSLAEEFTPQELQTFLHLLDRFEHVLEHPIPVAPQLEKSP</sequence>
<dbReference type="GO" id="GO:0003677">
    <property type="term" value="F:DNA binding"/>
    <property type="evidence" value="ECO:0007669"/>
    <property type="project" value="UniProtKB-KW"/>
</dbReference>
<dbReference type="InterPro" id="IPR000835">
    <property type="entry name" value="HTH_MarR-typ"/>
</dbReference>
<dbReference type="GO" id="GO:0006950">
    <property type="term" value="P:response to stress"/>
    <property type="evidence" value="ECO:0007669"/>
    <property type="project" value="TreeGrafter"/>
</dbReference>
<dbReference type="Pfam" id="PF01047">
    <property type="entry name" value="MarR"/>
    <property type="match status" value="1"/>
</dbReference>
<protein>
    <submittedName>
        <fullName evidence="5">MarR family transcriptional regulator</fullName>
    </submittedName>
</protein>